<accession>B0D9G9</accession>
<protein>
    <submittedName>
        <fullName evidence="1">Predicted protein</fullName>
    </submittedName>
</protein>
<reference evidence="1 2" key="1">
    <citation type="journal article" date="2008" name="Nature">
        <title>The genome of Laccaria bicolor provides insights into mycorrhizal symbiosis.</title>
        <authorList>
            <person name="Martin F."/>
            <person name="Aerts A."/>
            <person name="Ahren D."/>
            <person name="Brun A."/>
            <person name="Danchin E.G.J."/>
            <person name="Duchaussoy F."/>
            <person name="Gibon J."/>
            <person name="Kohler A."/>
            <person name="Lindquist E."/>
            <person name="Pereda V."/>
            <person name="Salamov A."/>
            <person name="Shapiro H.J."/>
            <person name="Wuyts J."/>
            <person name="Blaudez D."/>
            <person name="Buee M."/>
            <person name="Brokstein P."/>
            <person name="Canbaeck B."/>
            <person name="Cohen D."/>
            <person name="Courty P.E."/>
            <person name="Coutinho P.M."/>
            <person name="Delaruelle C."/>
            <person name="Detter J.C."/>
            <person name="Deveau A."/>
            <person name="DiFazio S."/>
            <person name="Duplessis S."/>
            <person name="Fraissinet-Tachet L."/>
            <person name="Lucic E."/>
            <person name="Frey-Klett P."/>
            <person name="Fourrey C."/>
            <person name="Feussner I."/>
            <person name="Gay G."/>
            <person name="Grimwood J."/>
            <person name="Hoegger P.J."/>
            <person name="Jain P."/>
            <person name="Kilaru S."/>
            <person name="Labbe J."/>
            <person name="Lin Y.C."/>
            <person name="Legue V."/>
            <person name="Le Tacon F."/>
            <person name="Marmeisse R."/>
            <person name="Melayah D."/>
            <person name="Montanini B."/>
            <person name="Muratet M."/>
            <person name="Nehls U."/>
            <person name="Niculita-Hirzel H."/>
            <person name="Oudot-Le Secq M.P."/>
            <person name="Peter M."/>
            <person name="Quesneville H."/>
            <person name="Rajashekar B."/>
            <person name="Reich M."/>
            <person name="Rouhier N."/>
            <person name="Schmutz J."/>
            <person name="Yin T."/>
            <person name="Chalot M."/>
            <person name="Henrissat B."/>
            <person name="Kuees U."/>
            <person name="Lucas S."/>
            <person name="Van de Peer Y."/>
            <person name="Podila G.K."/>
            <person name="Polle A."/>
            <person name="Pukkila P.J."/>
            <person name="Richardson P.M."/>
            <person name="Rouze P."/>
            <person name="Sanders I.R."/>
            <person name="Stajich J.E."/>
            <person name="Tunlid A."/>
            <person name="Tuskan G."/>
            <person name="Grigoriev I.V."/>
        </authorList>
    </citation>
    <scope>NUCLEOTIDE SEQUENCE [LARGE SCALE GENOMIC DNA]</scope>
    <source>
        <strain evidence="2">S238N-H82 / ATCC MYA-4686</strain>
    </source>
</reference>
<evidence type="ECO:0000313" key="2">
    <source>
        <dbReference type="Proteomes" id="UP000001194"/>
    </source>
</evidence>
<keyword evidence="2" id="KW-1185">Reference proteome</keyword>
<dbReference type="Proteomes" id="UP000001194">
    <property type="component" value="Unassembled WGS sequence"/>
</dbReference>
<dbReference type="HOGENOM" id="CLU_1777782_0_0_1"/>
<dbReference type="RefSeq" id="XP_001880803.1">
    <property type="nucleotide sequence ID" value="XM_001880768.1"/>
</dbReference>
<name>B0D9G9_LACBS</name>
<evidence type="ECO:0000313" key="1">
    <source>
        <dbReference type="EMBL" id="EDR08578.1"/>
    </source>
</evidence>
<dbReference type="InParanoid" id="B0D9G9"/>
<gene>
    <name evidence="1" type="ORF">LACBIDRAFT_296877</name>
</gene>
<sequence length="146" mass="16251">MIPKDSVWSDIRPKLILPAGMTAAEAWTKHSQPNLLASYDITDPKQLVPHRGLPDYALGISEGSMEALLIATAGVDENRGNLAELDVLWIRGEPYVMHDSTGDQQMLYEGPWSNSSLQPGEEMPYFSIRDVEGSQYTEQYLPPTQC</sequence>
<dbReference type="AlphaFoldDB" id="B0D9G9"/>
<dbReference type="EMBL" id="DS547101">
    <property type="protein sequence ID" value="EDR08578.1"/>
    <property type="molecule type" value="Genomic_DNA"/>
</dbReference>
<dbReference type="OrthoDB" id="3047804at2759"/>
<proteinExistence type="predicted"/>
<dbReference type="GeneID" id="6076389"/>
<organism evidence="2">
    <name type="scientific">Laccaria bicolor (strain S238N-H82 / ATCC MYA-4686)</name>
    <name type="common">Bicoloured deceiver</name>
    <name type="synonym">Laccaria laccata var. bicolor</name>
    <dbReference type="NCBI Taxonomy" id="486041"/>
    <lineage>
        <taxon>Eukaryota</taxon>
        <taxon>Fungi</taxon>
        <taxon>Dikarya</taxon>
        <taxon>Basidiomycota</taxon>
        <taxon>Agaricomycotina</taxon>
        <taxon>Agaricomycetes</taxon>
        <taxon>Agaricomycetidae</taxon>
        <taxon>Agaricales</taxon>
        <taxon>Agaricineae</taxon>
        <taxon>Hydnangiaceae</taxon>
        <taxon>Laccaria</taxon>
    </lineage>
</organism>
<dbReference type="KEGG" id="lbc:LACBIDRAFT_296877"/>